<dbReference type="InterPro" id="IPR002569">
    <property type="entry name" value="Met_Sox_Rdtase_MsrA_dom"/>
</dbReference>
<dbReference type="EMBL" id="JACYGY010000002">
    <property type="protein sequence ID" value="MBE9465860.1"/>
    <property type="molecule type" value="Genomic_DNA"/>
</dbReference>
<sequence>MKPNIPFFTFILMCCMVVISCAQSEKKNKKKMNNESSASAVIDTANTQIATFGTGCFWCSEALFETLDGVKDVVSGYSGGNVKNPSYREVCEGTTGHAECIQVTYDPKKITYTALLEAFFRGHDPTTLNRQGNDVGTQYRSVIFYHNDEQKKLAEQAKDELNKSGAYAKPIVTEITKADKFYPAEDYHQDYFAKNPDQGYCAYVIAPKLDKFRKVFHDKLKKNI</sequence>
<evidence type="ECO:0000256" key="1">
    <source>
        <dbReference type="ARBA" id="ARBA00023002"/>
    </source>
</evidence>
<name>A0ABR9WK54_9BACT</name>
<evidence type="ECO:0000256" key="2">
    <source>
        <dbReference type="ARBA" id="ARBA00047806"/>
    </source>
</evidence>
<feature type="active site" evidence="4">
    <location>
        <position position="56"/>
    </location>
</feature>
<dbReference type="Pfam" id="PF01625">
    <property type="entry name" value="PMSR"/>
    <property type="match status" value="1"/>
</dbReference>
<evidence type="ECO:0000259" key="5">
    <source>
        <dbReference type="Pfam" id="PF01625"/>
    </source>
</evidence>
<gene>
    <name evidence="4 6" type="primary">msrA</name>
    <name evidence="6" type="ORF">IEE83_28620</name>
</gene>
<organism evidence="6 7">
    <name type="scientific">Dyadobacter subterraneus</name>
    <dbReference type="NCBI Taxonomy" id="2773304"/>
    <lineage>
        <taxon>Bacteria</taxon>
        <taxon>Pseudomonadati</taxon>
        <taxon>Bacteroidota</taxon>
        <taxon>Cytophagia</taxon>
        <taxon>Cytophagales</taxon>
        <taxon>Spirosomataceae</taxon>
        <taxon>Dyadobacter</taxon>
    </lineage>
</organism>
<accession>A0ABR9WK54</accession>
<keyword evidence="1 4" id="KW-0560">Oxidoreductase</keyword>
<dbReference type="PROSITE" id="PS51257">
    <property type="entry name" value="PROKAR_LIPOPROTEIN"/>
    <property type="match status" value="1"/>
</dbReference>
<comment type="caution">
    <text evidence="6">The sequence shown here is derived from an EMBL/GenBank/DDBJ whole genome shotgun (WGS) entry which is preliminary data.</text>
</comment>
<comment type="similarity">
    <text evidence="4">Belongs to the MsrA Met sulfoxide reductase family.</text>
</comment>
<feature type="domain" description="Peptide methionine sulphoxide reductase MsrA" evidence="5">
    <location>
        <begin position="50"/>
        <end position="201"/>
    </location>
</feature>
<evidence type="ECO:0000313" key="6">
    <source>
        <dbReference type="EMBL" id="MBE9465860.1"/>
    </source>
</evidence>
<evidence type="ECO:0000256" key="4">
    <source>
        <dbReference type="HAMAP-Rule" id="MF_01401"/>
    </source>
</evidence>
<comment type="catalytic activity">
    <reaction evidence="2 4">
        <text>L-methionyl-[protein] + [thioredoxin]-disulfide + H2O = L-methionyl-(S)-S-oxide-[protein] + [thioredoxin]-dithiol</text>
        <dbReference type="Rhea" id="RHEA:14217"/>
        <dbReference type="Rhea" id="RHEA-COMP:10698"/>
        <dbReference type="Rhea" id="RHEA-COMP:10700"/>
        <dbReference type="Rhea" id="RHEA-COMP:12313"/>
        <dbReference type="Rhea" id="RHEA-COMP:12315"/>
        <dbReference type="ChEBI" id="CHEBI:15377"/>
        <dbReference type="ChEBI" id="CHEBI:16044"/>
        <dbReference type="ChEBI" id="CHEBI:29950"/>
        <dbReference type="ChEBI" id="CHEBI:44120"/>
        <dbReference type="ChEBI" id="CHEBI:50058"/>
        <dbReference type="EC" id="1.8.4.11"/>
    </reaction>
</comment>
<dbReference type="InterPro" id="IPR036509">
    <property type="entry name" value="Met_Sox_Rdtase_MsrA_sf"/>
</dbReference>
<dbReference type="SUPFAM" id="SSF55068">
    <property type="entry name" value="Peptide methionine sulfoxide reductase"/>
    <property type="match status" value="1"/>
</dbReference>
<evidence type="ECO:0000256" key="3">
    <source>
        <dbReference type="ARBA" id="ARBA00048782"/>
    </source>
</evidence>
<dbReference type="NCBIfam" id="TIGR00401">
    <property type="entry name" value="msrA"/>
    <property type="match status" value="1"/>
</dbReference>
<protein>
    <recommendedName>
        <fullName evidence="4">Peptide methionine sulfoxide reductase MsrA</fullName>
        <shortName evidence="4">Protein-methionine-S-oxide reductase</shortName>
        <ecNumber evidence="4">1.8.4.11</ecNumber>
    </recommendedName>
    <alternativeName>
        <fullName evidence="4">Peptide-methionine (S)-S-oxide reductase</fullName>
        <shortName evidence="4">Peptide Met(O) reductase</shortName>
    </alternativeName>
</protein>
<comment type="function">
    <text evidence="4">Has an important function as a repair enzyme for proteins that have been inactivated by oxidation. Catalyzes the reversible oxidation-reduction of methionine sulfoxide in proteins to methionine.</text>
</comment>
<comment type="catalytic activity">
    <reaction evidence="3 4">
        <text>[thioredoxin]-disulfide + L-methionine + H2O = L-methionine (S)-S-oxide + [thioredoxin]-dithiol</text>
        <dbReference type="Rhea" id="RHEA:19993"/>
        <dbReference type="Rhea" id="RHEA-COMP:10698"/>
        <dbReference type="Rhea" id="RHEA-COMP:10700"/>
        <dbReference type="ChEBI" id="CHEBI:15377"/>
        <dbReference type="ChEBI" id="CHEBI:29950"/>
        <dbReference type="ChEBI" id="CHEBI:50058"/>
        <dbReference type="ChEBI" id="CHEBI:57844"/>
        <dbReference type="ChEBI" id="CHEBI:58772"/>
        <dbReference type="EC" id="1.8.4.11"/>
    </reaction>
</comment>
<dbReference type="PANTHER" id="PTHR43774">
    <property type="entry name" value="PEPTIDE METHIONINE SULFOXIDE REDUCTASE"/>
    <property type="match status" value="1"/>
</dbReference>
<keyword evidence="7" id="KW-1185">Reference proteome</keyword>
<proteinExistence type="inferred from homology"/>
<dbReference type="GO" id="GO:0008113">
    <property type="term" value="F:peptide-methionine (S)-S-oxide reductase activity"/>
    <property type="evidence" value="ECO:0007669"/>
    <property type="project" value="UniProtKB-EC"/>
</dbReference>
<dbReference type="HAMAP" id="MF_01401">
    <property type="entry name" value="MsrA"/>
    <property type="match status" value="1"/>
</dbReference>
<reference evidence="7" key="1">
    <citation type="submission" date="2023-07" db="EMBL/GenBank/DDBJ databases">
        <title>Dyadobacter sp. nov 'subterranea' isolated from contaminted grondwater.</title>
        <authorList>
            <person name="Szabo I."/>
            <person name="Al-Omari J."/>
            <person name="Szerdahelyi S.G."/>
            <person name="Rado J."/>
        </authorList>
    </citation>
    <scope>NUCLEOTIDE SEQUENCE [LARGE SCALE GENOMIC DNA]</scope>
    <source>
        <strain evidence="7">UP-52</strain>
    </source>
</reference>
<dbReference type="PANTHER" id="PTHR43774:SF1">
    <property type="entry name" value="PEPTIDE METHIONINE SULFOXIDE REDUCTASE MSRA 2"/>
    <property type="match status" value="1"/>
</dbReference>
<dbReference type="Proteomes" id="UP000634134">
    <property type="component" value="Unassembled WGS sequence"/>
</dbReference>
<dbReference type="EC" id="1.8.4.11" evidence="4"/>
<evidence type="ECO:0000313" key="7">
    <source>
        <dbReference type="Proteomes" id="UP000634134"/>
    </source>
</evidence>
<dbReference type="Gene3D" id="3.30.1060.10">
    <property type="entry name" value="Peptide methionine sulphoxide reductase MsrA"/>
    <property type="match status" value="1"/>
</dbReference>